<dbReference type="AlphaFoldDB" id="A0AAD3TPM2"/>
<evidence type="ECO:0000313" key="7">
    <source>
        <dbReference type="Proteomes" id="UP001222932"/>
    </source>
</evidence>
<dbReference type="GO" id="GO:0016020">
    <property type="term" value="C:membrane"/>
    <property type="evidence" value="ECO:0007669"/>
    <property type="project" value="UniProtKB-SubCell"/>
</dbReference>
<dbReference type="SUPFAM" id="SSF81324">
    <property type="entry name" value="Voltage-gated potassium channels"/>
    <property type="match status" value="1"/>
</dbReference>
<dbReference type="PANTHER" id="PTHR38483">
    <property type="entry name" value="CHROMOSOME 1, WHOLE GENOME SHOTGUN SEQUENCE"/>
    <property type="match status" value="1"/>
</dbReference>
<name>A0AAD3TPM2_9TREE</name>
<evidence type="ECO:0000256" key="1">
    <source>
        <dbReference type="ARBA" id="ARBA00004141"/>
    </source>
</evidence>
<evidence type="ECO:0000256" key="2">
    <source>
        <dbReference type="ARBA" id="ARBA00022692"/>
    </source>
</evidence>
<reference evidence="6" key="1">
    <citation type="journal article" date="2023" name="BMC Genomics">
        <title>Chromosome-level genome assemblies of Cutaneotrichosporon spp. (Trichosporonales, Basidiomycota) reveal imbalanced evolution between nucleotide sequences and chromosome synteny.</title>
        <authorList>
            <person name="Kobayashi Y."/>
            <person name="Kayamori A."/>
            <person name="Aoki K."/>
            <person name="Shiwa Y."/>
            <person name="Matsutani M."/>
            <person name="Fujita N."/>
            <person name="Sugita T."/>
            <person name="Iwasaki W."/>
            <person name="Tanaka N."/>
            <person name="Takashima M."/>
        </authorList>
    </citation>
    <scope>NUCLEOTIDE SEQUENCE</scope>
    <source>
        <strain evidence="6">HIS016</strain>
    </source>
</reference>
<feature type="transmembrane region" description="Helical" evidence="5">
    <location>
        <begin position="90"/>
        <end position="111"/>
    </location>
</feature>
<comment type="caution">
    <text evidence="6">The sequence shown here is derived from an EMBL/GenBank/DDBJ whole genome shotgun (WGS) entry which is preliminary data.</text>
</comment>
<dbReference type="Proteomes" id="UP001222932">
    <property type="component" value="Unassembled WGS sequence"/>
</dbReference>
<dbReference type="PANTHER" id="PTHR38483:SF1">
    <property type="entry name" value="ION TRANSPORT DOMAIN-CONTAINING PROTEIN"/>
    <property type="match status" value="1"/>
</dbReference>
<dbReference type="EMBL" id="BTCM01000001">
    <property type="protein sequence ID" value="GMK54192.1"/>
    <property type="molecule type" value="Genomic_DNA"/>
</dbReference>
<proteinExistence type="predicted"/>
<evidence type="ECO:0008006" key="8">
    <source>
        <dbReference type="Google" id="ProtNLM"/>
    </source>
</evidence>
<accession>A0AAD3TPM2</accession>
<evidence type="ECO:0000256" key="5">
    <source>
        <dbReference type="SAM" id="Phobius"/>
    </source>
</evidence>
<comment type="subcellular location">
    <subcellularLocation>
        <location evidence="1">Membrane</location>
        <topology evidence="1">Multi-pass membrane protein</topology>
    </subcellularLocation>
</comment>
<evidence type="ECO:0000313" key="6">
    <source>
        <dbReference type="EMBL" id="GMK54192.1"/>
    </source>
</evidence>
<keyword evidence="4 5" id="KW-0472">Membrane</keyword>
<keyword evidence="2 5" id="KW-0812">Transmembrane</keyword>
<evidence type="ECO:0000256" key="4">
    <source>
        <dbReference type="ARBA" id="ARBA00023136"/>
    </source>
</evidence>
<dbReference type="Gene3D" id="1.20.120.350">
    <property type="entry name" value="Voltage-gated potassium channels. Chain C"/>
    <property type="match status" value="1"/>
</dbReference>
<keyword evidence="7" id="KW-1185">Reference proteome</keyword>
<dbReference type="InterPro" id="IPR027359">
    <property type="entry name" value="Volt_channel_dom_sf"/>
</dbReference>
<organism evidence="6 7">
    <name type="scientific">Cutaneotrichosporon spelunceum</name>
    <dbReference type="NCBI Taxonomy" id="1672016"/>
    <lineage>
        <taxon>Eukaryota</taxon>
        <taxon>Fungi</taxon>
        <taxon>Dikarya</taxon>
        <taxon>Basidiomycota</taxon>
        <taxon>Agaricomycotina</taxon>
        <taxon>Tremellomycetes</taxon>
        <taxon>Trichosporonales</taxon>
        <taxon>Trichosporonaceae</taxon>
        <taxon>Cutaneotrichosporon</taxon>
    </lineage>
</organism>
<sequence>MADPNNLSSVDFDLADDSPDLNAPRPAWGNNEPISPYRLPASEQLRGVANRIIFSRYYIVFYFVMMTLSLATVVLSLIATSQHECPPPVWHILEVIVNTLMVLEVSTRWVAYGKKYPMTILNMIDLVLVFFCVVTLIFVFASPCGEGTRQEEFLDTILLVIRNGVQFLRLGHILRRSGHSLFNPPRPMDLSQARSASMGMDFDVDDEEAVAEHALRSGHFGGGYQPVYVDEPARDDVEEDRAAWSRS</sequence>
<feature type="transmembrane region" description="Helical" evidence="5">
    <location>
        <begin position="57"/>
        <end position="78"/>
    </location>
</feature>
<protein>
    <recommendedName>
        <fullName evidence="8">Ion transport domain-containing protein</fullName>
    </recommendedName>
</protein>
<reference evidence="6" key="2">
    <citation type="submission" date="2023-06" db="EMBL/GenBank/DDBJ databases">
        <authorList>
            <person name="Kobayashi Y."/>
            <person name="Kayamori A."/>
            <person name="Aoki K."/>
            <person name="Shiwa Y."/>
            <person name="Fujita N."/>
            <person name="Sugita T."/>
            <person name="Iwasaki W."/>
            <person name="Tanaka N."/>
            <person name="Takashima M."/>
        </authorList>
    </citation>
    <scope>NUCLEOTIDE SEQUENCE</scope>
    <source>
        <strain evidence="6">HIS016</strain>
    </source>
</reference>
<evidence type="ECO:0000256" key="3">
    <source>
        <dbReference type="ARBA" id="ARBA00022989"/>
    </source>
</evidence>
<keyword evidence="3 5" id="KW-1133">Transmembrane helix</keyword>
<gene>
    <name evidence="6" type="ORF">CspeluHIS016_0107780</name>
</gene>
<feature type="transmembrane region" description="Helical" evidence="5">
    <location>
        <begin position="123"/>
        <end position="141"/>
    </location>
</feature>